<dbReference type="PANTHER" id="PTHR45835">
    <property type="entry name" value="YALI0A06105P"/>
    <property type="match status" value="1"/>
</dbReference>
<dbReference type="InterPro" id="IPR036397">
    <property type="entry name" value="RNaseH_sf"/>
</dbReference>
<sequence>MDFVSGLPFTLTKKDSVWVIVDHLTKTAHFIPVRVDYSLQKLARLYIAEIVRLHGVPMSIILDRDPSFTSGFWKALYQALGTKLDFSTAFHPQSYGQSERVVKILEDMLRGCVLNFRGSWEEFLPLAEFAYNNSYQASVLKGVTVEEGVKVWTEGRYRSDPSHVVPVEEIEVRPDLSFEEEPVRILDRDVKVLRKKTVLLVKGRAS</sequence>
<feature type="domain" description="Integrase catalytic" evidence="1">
    <location>
        <begin position="1"/>
        <end position="153"/>
    </location>
</feature>
<keyword evidence="3" id="KW-1185">Reference proteome</keyword>
<dbReference type="Proteomes" id="UP000325315">
    <property type="component" value="Unassembled WGS sequence"/>
</dbReference>
<dbReference type="GO" id="GO:0006508">
    <property type="term" value="P:proteolysis"/>
    <property type="evidence" value="ECO:0007669"/>
    <property type="project" value="UniProtKB-KW"/>
</dbReference>
<reference evidence="3" key="1">
    <citation type="journal article" date="2019" name="Plant Biotechnol. J.">
        <title>Genome sequencing of the Australian wild diploid species Gossypium australe highlights disease resistance and delayed gland morphogenesis.</title>
        <authorList>
            <person name="Cai Y."/>
            <person name="Cai X."/>
            <person name="Wang Q."/>
            <person name="Wang P."/>
            <person name="Zhang Y."/>
            <person name="Cai C."/>
            <person name="Xu Y."/>
            <person name="Wang K."/>
            <person name="Zhou Z."/>
            <person name="Wang C."/>
            <person name="Geng S."/>
            <person name="Li B."/>
            <person name="Dong Q."/>
            <person name="Hou Y."/>
            <person name="Wang H."/>
            <person name="Ai P."/>
            <person name="Liu Z."/>
            <person name="Yi F."/>
            <person name="Sun M."/>
            <person name="An G."/>
            <person name="Cheng J."/>
            <person name="Zhang Y."/>
            <person name="Shi Q."/>
            <person name="Xie Y."/>
            <person name="Shi X."/>
            <person name="Chang Y."/>
            <person name="Huang F."/>
            <person name="Chen Y."/>
            <person name="Hong S."/>
            <person name="Mi L."/>
            <person name="Sun Q."/>
            <person name="Zhang L."/>
            <person name="Zhou B."/>
            <person name="Peng R."/>
            <person name="Zhang X."/>
            <person name="Liu F."/>
        </authorList>
    </citation>
    <scope>NUCLEOTIDE SEQUENCE [LARGE SCALE GENOMIC DNA]</scope>
    <source>
        <strain evidence="3">cv. PA1801</strain>
    </source>
</reference>
<dbReference type="GO" id="GO:0015074">
    <property type="term" value="P:DNA integration"/>
    <property type="evidence" value="ECO:0007669"/>
    <property type="project" value="InterPro"/>
</dbReference>
<gene>
    <name evidence="2" type="ORF">EPI10_006355</name>
</gene>
<accession>A0A5B6WTU2</accession>
<dbReference type="GO" id="GO:0003676">
    <property type="term" value="F:nucleic acid binding"/>
    <property type="evidence" value="ECO:0007669"/>
    <property type="project" value="InterPro"/>
</dbReference>
<dbReference type="AlphaFoldDB" id="A0A5B6WTU2"/>
<keyword evidence="2" id="KW-0645">Protease</keyword>
<dbReference type="OrthoDB" id="674670at2759"/>
<dbReference type="SUPFAM" id="SSF53098">
    <property type="entry name" value="Ribonuclease H-like"/>
    <property type="match status" value="1"/>
</dbReference>
<organism evidence="2 3">
    <name type="scientific">Gossypium australe</name>
    <dbReference type="NCBI Taxonomy" id="47621"/>
    <lineage>
        <taxon>Eukaryota</taxon>
        <taxon>Viridiplantae</taxon>
        <taxon>Streptophyta</taxon>
        <taxon>Embryophyta</taxon>
        <taxon>Tracheophyta</taxon>
        <taxon>Spermatophyta</taxon>
        <taxon>Magnoliopsida</taxon>
        <taxon>eudicotyledons</taxon>
        <taxon>Gunneridae</taxon>
        <taxon>Pentapetalae</taxon>
        <taxon>rosids</taxon>
        <taxon>malvids</taxon>
        <taxon>Malvales</taxon>
        <taxon>Malvaceae</taxon>
        <taxon>Malvoideae</taxon>
        <taxon>Gossypium</taxon>
    </lineage>
</organism>
<comment type="caution">
    <text evidence="2">The sequence shown here is derived from an EMBL/GenBank/DDBJ whole genome shotgun (WGS) entry which is preliminary data.</text>
</comment>
<dbReference type="EMBL" id="SMMG02000002">
    <property type="protein sequence ID" value="KAA3484262.1"/>
    <property type="molecule type" value="Genomic_DNA"/>
</dbReference>
<name>A0A5B6WTU2_9ROSI</name>
<dbReference type="PROSITE" id="PS50994">
    <property type="entry name" value="INTEGRASE"/>
    <property type="match status" value="1"/>
</dbReference>
<proteinExistence type="predicted"/>
<protein>
    <submittedName>
        <fullName evidence="2">Gag protease polyprotein</fullName>
    </submittedName>
</protein>
<keyword evidence="2" id="KW-0378">Hydrolase</keyword>
<dbReference type="PANTHER" id="PTHR45835:SF99">
    <property type="entry name" value="CHROMO DOMAIN-CONTAINING PROTEIN-RELATED"/>
    <property type="match status" value="1"/>
</dbReference>
<evidence type="ECO:0000259" key="1">
    <source>
        <dbReference type="PROSITE" id="PS50994"/>
    </source>
</evidence>
<dbReference type="Gene3D" id="3.30.420.10">
    <property type="entry name" value="Ribonuclease H-like superfamily/Ribonuclease H"/>
    <property type="match status" value="1"/>
</dbReference>
<dbReference type="InterPro" id="IPR001584">
    <property type="entry name" value="Integrase_cat-core"/>
</dbReference>
<evidence type="ECO:0000313" key="3">
    <source>
        <dbReference type="Proteomes" id="UP000325315"/>
    </source>
</evidence>
<evidence type="ECO:0000313" key="2">
    <source>
        <dbReference type="EMBL" id="KAA3484262.1"/>
    </source>
</evidence>
<dbReference type="GO" id="GO:0008233">
    <property type="term" value="F:peptidase activity"/>
    <property type="evidence" value="ECO:0007669"/>
    <property type="project" value="UniProtKB-KW"/>
</dbReference>
<dbReference type="InterPro" id="IPR012337">
    <property type="entry name" value="RNaseH-like_sf"/>
</dbReference>